<sequence length="114" mass="11181">MAGLLIGGLSGAALSWATPWYAVGGFSVGAMVGGAAGVAVQVANAVVLHAALRARPRLDGARRRLVLVPLPGLAGSALALAVGAPWVGALALGTLCAAAAWLLAPWCLAPARAH</sequence>
<feature type="transmembrane region" description="Helical" evidence="1">
    <location>
        <begin position="27"/>
        <end position="52"/>
    </location>
</feature>
<evidence type="ECO:0000313" key="2">
    <source>
        <dbReference type="EMBL" id="KGM09273.1"/>
    </source>
</evidence>
<keyword evidence="1" id="KW-0812">Transmembrane</keyword>
<dbReference type="EMBL" id="AXCY01000109">
    <property type="protein sequence ID" value="KGM09273.1"/>
    <property type="molecule type" value="Genomic_DNA"/>
</dbReference>
<evidence type="ECO:0000256" key="1">
    <source>
        <dbReference type="SAM" id="Phobius"/>
    </source>
</evidence>
<reference evidence="2 3" key="1">
    <citation type="submission" date="2013-08" db="EMBL/GenBank/DDBJ databases">
        <title>Genome sequencing of Cellulomonas carbonis T26.</title>
        <authorList>
            <person name="Chen F."/>
            <person name="Li Y."/>
            <person name="Wang G."/>
        </authorList>
    </citation>
    <scope>NUCLEOTIDE SEQUENCE [LARGE SCALE GENOMIC DNA]</scope>
    <source>
        <strain evidence="2 3">T26</strain>
    </source>
</reference>
<proteinExistence type="predicted"/>
<comment type="caution">
    <text evidence="2">The sequence shown here is derived from an EMBL/GenBank/DDBJ whole genome shotgun (WGS) entry which is preliminary data.</text>
</comment>
<organism evidence="2 3">
    <name type="scientific">Cellulomonas carbonis T26</name>
    <dbReference type="NCBI Taxonomy" id="947969"/>
    <lineage>
        <taxon>Bacteria</taxon>
        <taxon>Bacillati</taxon>
        <taxon>Actinomycetota</taxon>
        <taxon>Actinomycetes</taxon>
        <taxon>Micrococcales</taxon>
        <taxon>Cellulomonadaceae</taxon>
        <taxon>Cellulomonas</taxon>
    </lineage>
</organism>
<protein>
    <submittedName>
        <fullName evidence="2">Uncharacterized protein</fullName>
    </submittedName>
</protein>
<dbReference type="RefSeq" id="WP_043609021.1">
    <property type="nucleotide sequence ID" value="NZ_AXCY01000109.1"/>
</dbReference>
<keyword evidence="3" id="KW-1185">Reference proteome</keyword>
<keyword evidence="1" id="KW-1133">Transmembrane helix</keyword>
<dbReference type="AlphaFoldDB" id="A0A0A0BL97"/>
<evidence type="ECO:0000313" key="3">
    <source>
        <dbReference type="Proteomes" id="UP000029839"/>
    </source>
</evidence>
<dbReference type="Proteomes" id="UP000029839">
    <property type="component" value="Unassembled WGS sequence"/>
</dbReference>
<feature type="transmembrane region" description="Helical" evidence="1">
    <location>
        <begin position="64"/>
        <end position="84"/>
    </location>
</feature>
<gene>
    <name evidence="2" type="ORF">N868_03155</name>
</gene>
<accession>A0A0A0BL97</accession>
<feature type="transmembrane region" description="Helical" evidence="1">
    <location>
        <begin position="90"/>
        <end position="109"/>
    </location>
</feature>
<keyword evidence="1" id="KW-0472">Membrane</keyword>
<name>A0A0A0BL97_9CELL</name>
<reference evidence="2 3" key="2">
    <citation type="journal article" date="2015" name="Stand. Genomic Sci.">
        <title>Draft genome sequence of Cellulomonas carbonis T26(T) and comparative analysis of six Cellulomonas genomes.</title>
        <authorList>
            <person name="Zhuang W."/>
            <person name="Zhang S."/>
            <person name="Xia X."/>
            <person name="Wang G."/>
        </authorList>
    </citation>
    <scope>NUCLEOTIDE SEQUENCE [LARGE SCALE GENOMIC DNA]</scope>
    <source>
        <strain evidence="2 3">T26</strain>
    </source>
</reference>